<dbReference type="PATRIC" id="fig|884204.3.peg.5055"/>
<dbReference type="Gene3D" id="3.40.190.10">
    <property type="entry name" value="Periplasmic binding protein-like II"/>
    <property type="match status" value="1"/>
</dbReference>
<dbReference type="GO" id="GO:0006355">
    <property type="term" value="P:regulation of DNA-templated transcription"/>
    <property type="evidence" value="ECO:0007669"/>
    <property type="project" value="TreeGrafter"/>
</dbReference>
<evidence type="ECO:0000259" key="1">
    <source>
        <dbReference type="Pfam" id="PF03466"/>
    </source>
</evidence>
<evidence type="ECO:0000313" key="2">
    <source>
        <dbReference type="EMBL" id="AFI69105.1"/>
    </source>
</evidence>
<dbReference type="SUPFAM" id="SSF53850">
    <property type="entry name" value="Periplasmic binding protein-like II"/>
    <property type="match status" value="1"/>
</dbReference>
<feature type="domain" description="LysR substrate-binding" evidence="1">
    <location>
        <begin position="2"/>
        <end position="140"/>
    </location>
</feature>
<dbReference type="GO" id="GO:0005829">
    <property type="term" value="C:cytosol"/>
    <property type="evidence" value="ECO:0007669"/>
    <property type="project" value="TreeGrafter"/>
</dbReference>
<proteinExistence type="predicted"/>
<gene>
    <name evidence="2" type="ordered locus">BP1026B_II0850</name>
</gene>
<dbReference type="AlphaFoldDB" id="A0A0H3HW95"/>
<dbReference type="KEGG" id="bpz:BP1026B_II0850"/>
<dbReference type="PANTHER" id="PTHR30419">
    <property type="entry name" value="HTH-TYPE TRANSCRIPTIONAL REGULATOR YBHD"/>
    <property type="match status" value="1"/>
</dbReference>
<name>A0A0H3HW95_BURP2</name>
<dbReference type="PANTHER" id="PTHR30419:SF8">
    <property type="entry name" value="NITROGEN ASSIMILATION TRANSCRIPTIONAL ACTIVATOR-RELATED"/>
    <property type="match status" value="1"/>
</dbReference>
<dbReference type="InterPro" id="IPR050950">
    <property type="entry name" value="HTH-type_LysR_regulators"/>
</dbReference>
<protein>
    <submittedName>
        <fullName evidence="2">Galactose-binding protein regulator</fullName>
    </submittedName>
</protein>
<sequence length="148" mass="16162">MRYEPLTGEPVAAVVRAGLPLLERAPLARADAQRAAWVVPPAGSVLRRRVERMFQRASLTPPANVVETAALLFVTRVLERSDMIAVLAEDIARYYATHGIVAMLPLEMDGRMDDFGIVTRTDEVYAPAAGVTIEAIRDAAREIYTVAA</sequence>
<dbReference type="Proteomes" id="UP000010087">
    <property type="component" value="Chromosome 2"/>
</dbReference>
<dbReference type="EMBL" id="CP002834">
    <property type="protein sequence ID" value="AFI69105.1"/>
    <property type="molecule type" value="Genomic_DNA"/>
</dbReference>
<evidence type="ECO:0000313" key="3">
    <source>
        <dbReference type="Proteomes" id="UP000010087"/>
    </source>
</evidence>
<dbReference type="Pfam" id="PF03466">
    <property type="entry name" value="LysR_substrate"/>
    <property type="match status" value="1"/>
</dbReference>
<reference evidence="2 3" key="1">
    <citation type="journal article" date="2012" name="PLoS ONE">
        <title>Evolution of Burkholderia pseudomallei in recurrent melioidosis.</title>
        <authorList>
            <person name="Hayden H.S."/>
            <person name="Lim R."/>
            <person name="Brittnacher M.J."/>
            <person name="Sims E.H."/>
            <person name="Ramage E.R."/>
            <person name="Fong C."/>
            <person name="Wu Z."/>
            <person name="Crist E."/>
            <person name="Chang J."/>
            <person name="Zhou Y."/>
            <person name="Radey M."/>
            <person name="Rohmer L."/>
            <person name="Haugen E."/>
            <person name="Gillett W."/>
            <person name="Wuthiekanun V."/>
            <person name="Peacock S.J."/>
            <person name="Kaul R."/>
            <person name="Miller S.I."/>
            <person name="Manoil C."/>
            <person name="Jacobs M.A."/>
        </authorList>
    </citation>
    <scope>NUCLEOTIDE SEQUENCE [LARGE SCALE GENOMIC DNA]</scope>
    <source>
        <strain evidence="2 3">1026b</strain>
    </source>
</reference>
<organism evidence="2 3">
    <name type="scientific">Burkholderia pseudomallei (strain 1026b)</name>
    <dbReference type="NCBI Taxonomy" id="884204"/>
    <lineage>
        <taxon>Bacteria</taxon>
        <taxon>Pseudomonadati</taxon>
        <taxon>Pseudomonadota</taxon>
        <taxon>Betaproteobacteria</taxon>
        <taxon>Burkholderiales</taxon>
        <taxon>Burkholderiaceae</taxon>
        <taxon>Burkholderia</taxon>
        <taxon>pseudomallei group</taxon>
    </lineage>
</organism>
<accession>A0A0H3HW95</accession>
<dbReference type="InterPro" id="IPR005119">
    <property type="entry name" value="LysR_subst-bd"/>
</dbReference>